<dbReference type="RefSeq" id="WP_128889582.1">
    <property type="nucleotide sequence ID" value="NZ_BMCX01000001.1"/>
</dbReference>
<dbReference type="Pfam" id="PF00561">
    <property type="entry name" value="Abhydrolase_1"/>
    <property type="match status" value="1"/>
</dbReference>
<keyword evidence="1" id="KW-0378">Hydrolase</keyword>
<evidence type="ECO:0000313" key="2">
    <source>
        <dbReference type="Proteomes" id="UP000288929"/>
    </source>
</evidence>
<dbReference type="SUPFAM" id="SSF53474">
    <property type="entry name" value="alpha/beta-Hydrolases"/>
    <property type="match status" value="1"/>
</dbReference>
<accession>A0A410W815</accession>
<dbReference type="OrthoDB" id="8871309at2"/>
<dbReference type="GO" id="GO:0004806">
    <property type="term" value="F:triacylglycerol lipase activity"/>
    <property type="evidence" value="ECO:0007669"/>
    <property type="project" value="UniProtKB-EC"/>
</dbReference>
<evidence type="ECO:0000313" key="1">
    <source>
        <dbReference type="EMBL" id="QAU52093.1"/>
    </source>
</evidence>
<dbReference type="AlphaFoldDB" id="A0A410W815"/>
<dbReference type="Gene3D" id="3.40.50.1820">
    <property type="entry name" value="alpha/beta hydrolase"/>
    <property type="match status" value="1"/>
</dbReference>
<dbReference type="Proteomes" id="UP000288929">
    <property type="component" value="Chromosome"/>
</dbReference>
<sequence precursor="true">MVIRRISLLAGAALSALALTTSMQAQALPGAPVPDAQVESWTAMGPQLEPAKTLPGALTIAMGAHHPSPKGANEACDLTAGENPVVLIHGMTSNAYSSFGAISPVIKSQGRCVYAMNYGYYTAEDAGSSATELLPGFYGYGALDRSLAQVSEHIELVKRETGAQKVDLVGWSAGGTLAAAYAKQVGASGVGTVVSIDGVLHGTTMGGLSHLVDQSRAAGVPTDALISATLGPAGNDLLKGSEFMQRMNEGGLEVPGVRYVAISTLYDESATPLEATQFNAGDYQNLVIQDGCPSDKVDHLGTPYDDRAIAMVANALGGDVALTCGLEIGPAAGLSSQR</sequence>
<organism evidence="1 2">
    <name type="scientific">Corynebacterium pelargi</name>
    <dbReference type="NCBI Taxonomy" id="1471400"/>
    <lineage>
        <taxon>Bacteria</taxon>
        <taxon>Bacillati</taxon>
        <taxon>Actinomycetota</taxon>
        <taxon>Actinomycetes</taxon>
        <taxon>Mycobacteriales</taxon>
        <taxon>Corynebacteriaceae</taxon>
        <taxon>Corynebacterium</taxon>
    </lineage>
</organism>
<dbReference type="EMBL" id="CP035299">
    <property type="protein sequence ID" value="QAU52093.1"/>
    <property type="molecule type" value="Genomic_DNA"/>
</dbReference>
<name>A0A410W815_9CORY</name>
<dbReference type="EC" id="3.1.1.3" evidence="1"/>
<protein>
    <submittedName>
        <fullName evidence="1">Extracellular esterase EstB</fullName>
        <ecNumber evidence="1">3.1.1.3</ecNumber>
    </submittedName>
</protein>
<keyword evidence="2" id="KW-1185">Reference proteome</keyword>
<proteinExistence type="predicted"/>
<gene>
    <name evidence="1" type="primary">estB</name>
    <name evidence="1" type="ORF">CPELA_04070</name>
</gene>
<dbReference type="InterPro" id="IPR029058">
    <property type="entry name" value="AB_hydrolase_fold"/>
</dbReference>
<dbReference type="InterPro" id="IPR000073">
    <property type="entry name" value="AB_hydrolase_1"/>
</dbReference>
<reference evidence="1 2" key="1">
    <citation type="submission" date="2019-01" db="EMBL/GenBank/DDBJ databases">
        <authorList>
            <person name="Ruckert C."/>
            <person name="Busche T."/>
            <person name="Kalinowski J."/>
        </authorList>
    </citation>
    <scope>NUCLEOTIDE SEQUENCE [LARGE SCALE GENOMIC DNA]</scope>
    <source>
        <strain evidence="1 2">136/3</strain>
    </source>
</reference>
<dbReference type="KEGG" id="cpeg:CPELA_04070"/>